<evidence type="ECO:0008006" key="3">
    <source>
        <dbReference type="Google" id="ProtNLM"/>
    </source>
</evidence>
<dbReference type="RefSeq" id="XP_007320113.1">
    <property type="nucleotide sequence ID" value="XM_007320051.1"/>
</dbReference>
<dbReference type="AlphaFoldDB" id="F8P142"/>
<dbReference type="EMBL" id="GL945436">
    <property type="protein sequence ID" value="EGO22873.1"/>
    <property type="molecule type" value="Genomic_DNA"/>
</dbReference>
<dbReference type="InterPro" id="IPR036047">
    <property type="entry name" value="F-box-like_dom_sf"/>
</dbReference>
<proteinExistence type="predicted"/>
<sequence length="631" mass="69792">MAYSKGILVFPAELLENILIISASCGWPASIAALSQTCKYLYNLVYHGPDKRLWREIFLSTFDDPRPALEHLRALDIALPDSDVDSFNWALQYQSRIQTKLYLRRSTSLPINSSSRSGSVKGRPFTRSMAAKTSLISSPELILVLKTLLSVIATSSPFPSSPTISFVPATPSLGFNLADAPPFPPMILLLCSQLPSVVGCRNTDWLEEVLARGFPAELTRTLFATLFINVHDTTSFKPRLTSASYWQGSEVAYLFHKLVSCTGFLPILGPRSEDGDVSSTLSELPLVKKQYVDARSLARRRVYDMRYLRADRCWGPFLPVVRKDNNISLPLMSGASYSLLGSESDSEDEEEEDISLIVGRITGHEGDRPVELSPPIRPEELLPDYVWLASARIVLEANLREVSRRSPDDEDFSLREIVPALRRMECLRIGGTLEYWNAWNEKQSGNGVGPNSMDNGKGKARESDGEGWDWAGVAGIWKRCICWLDYRELLIYNLPVRANSFLGENIQEALRIIPMTVKVVGYSKPPPAPSSSSPGGNERRLPIIHVEGESRGSDLSLETSRFMKGTVSMIGDGTIRWSLVSTIAGTIEPEWSSEAVQIGGPGAAGGLLGMWTGAQHERPDPLGPFWAWKVA</sequence>
<protein>
    <recommendedName>
        <fullName evidence="3">F-box domain-containing protein</fullName>
    </recommendedName>
</protein>
<name>F8P142_SERL9</name>
<dbReference type="Proteomes" id="UP000008064">
    <property type="component" value="Unassembled WGS sequence"/>
</dbReference>
<reference evidence="2" key="1">
    <citation type="submission" date="2011-04" db="EMBL/GenBank/DDBJ databases">
        <title>Evolution of plant cell wall degrading machinery underlies the functional diversity of forest fungi.</title>
        <authorList>
            <consortium name="US DOE Joint Genome Institute (JGI-PGF)"/>
            <person name="Eastwood D.C."/>
            <person name="Floudas D."/>
            <person name="Binder M."/>
            <person name="Majcherczyk A."/>
            <person name="Schneider P."/>
            <person name="Aerts A."/>
            <person name="Asiegbu F.O."/>
            <person name="Baker S.E."/>
            <person name="Barry K."/>
            <person name="Bendiksby M."/>
            <person name="Blumentritt M."/>
            <person name="Coutinho P.M."/>
            <person name="Cullen D."/>
            <person name="Cullen D."/>
            <person name="Gathman A."/>
            <person name="Goodell B."/>
            <person name="Henrissat B."/>
            <person name="Ihrmark K."/>
            <person name="Kauserud H."/>
            <person name="Kohler A."/>
            <person name="LaButti K."/>
            <person name="Lapidus A."/>
            <person name="Lavin J.L."/>
            <person name="Lee Y.-H."/>
            <person name="Lindquist E."/>
            <person name="Lilly W."/>
            <person name="Lucas S."/>
            <person name="Morin E."/>
            <person name="Murat C."/>
            <person name="Oguiza J.A."/>
            <person name="Park J."/>
            <person name="Pisabarro A.G."/>
            <person name="Riley R."/>
            <person name="Rosling A."/>
            <person name="Salamov A."/>
            <person name="Schmidt O."/>
            <person name="Schmutz J."/>
            <person name="Skrede I."/>
            <person name="Stenlid J."/>
            <person name="Wiebenga A."/>
            <person name="Xie X."/>
            <person name="Kues U."/>
            <person name="Hibbett D.S."/>
            <person name="Hoffmeister D."/>
            <person name="Hogberg N."/>
            <person name="Martin F."/>
            <person name="Grigoriev I.V."/>
            <person name="Watkinson S.C."/>
        </authorList>
    </citation>
    <scope>NUCLEOTIDE SEQUENCE</scope>
    <source>
        <strain evidence="2">S7.9</strain>
    </source>
</reference>
<organism>
    <name type="scientific">Serpula lacrymans var. lacrymans (strain S7.9)</name>
    <name type="common">Dry rot fungus</name>
    <dbReference type="NCBI Taxonomy" id="578457"/>
    <lineage>
        <taxon>Eukaryota</taxon>
        <taxon>Fungi</taxon>
        <taxon>Dikarya</taxon>
        <taxon>Basidiomycota</taxon>
        <taxon>Agaricomycotina</taxon>
        <taxon>Agaricomycetes</taxon>
        <taxon>Agaricomycetidae</taxon>
        <taxon>Boletales</taxon>
        <taxon>Coniophorineae</taxon>
        <taxon>Serpulaceae</taxon>
        <taxon>Serpula</taxon>
    </lineage>
</organism>
<evidence type="ECO:0000313" key="2">
    <source>
        <dbReference type="EMBL" id="EGO22873.1"/>
    </source>
</evidence>
<dbReference type="GeneID" id="18819928"/>
<dbReference type="KEGG" id="sla:SERLADRAFT_471380"/>
<gene>
    <name evidence="2" type="ORF">SERLADRAFT_471380</name>
</gene>
<dbReference type="OrthoDB" id="3226064at2759"/>
<dbReference type="SUPFAM" id="SSF81383">
    <property type="entry name" value="F-box domain"/>
    <property type="match status" value="1"/>
</dbReference>
<dbReference type="HOGENOM" id="CLU_024646_0_0_1"/>
<evidence type="ECO:0000256" key="1">
    <source>
        <dbReference type="SAM" id="MobiDB-lite"/>
    </source>
</evidence>
<feature type="region of interest" description="Disordered" evidence="1">
    <location>
        <begin position="444"/>
        <end position="465"/>
    </location>
</feature>
<accession>F8P142</accession>